<protein>
    <submittedName>
        <fullName evidence="1">Uncharacterized protein</fullName>
    </submittedName>
</protein>
<keyword evidence="2" id="KW-1185">Reference proteome</keyword>
<comment type="caution">
    <text evidence="1">The sequence shown here is derived from an EMBL/GenBank/DDBJ whole genome shotgun (WGS) entry which is preliminary data.</text>
</comment>
<sequence>MPTTMDTTILCPVCVRGHATTSTTLEGHYAPNQGKPVMIWFRAWYAECSNTACPARTFYPQPSEQSALYAFEHHDFLLKRPVTDLETGRLLTPTDQWLEHQIGSLVAGGYSKRRLKQLGLPDDTLGKLLIARELKQLERKPILRV</sequence>
<reference evidence="1" key="2">
    <citation type="submission" date="2020-09" db="EMBL/GenBank/DDBJ databases">
        <authorList>
            <person name="Sun Q."/>
            <person name="Sedlacek I."/>
        </authorList>
    </citation>
    <scope>NUCLEOTIDE SEQUENCE</scope>
    <source>
        <strain evidence="1">CCM 8606</strain>
    </source>
</reference>
<accession>A0A8J3EXT0</accession>
<gene>
    <name evidence="1" type="ORF">GCM10007377_15310</name>
</gene>
<organism evidence="1 2">
    <name type="scientific">Galliscardovia ingluviei</name>
    <dbReference type="NCBI Taxonomy" id="1769422"/>
    <lineage>
        <taxon>Bacteria</taxon>
        <taxon>Bacillati</taxon>
        <taxon>Actinomycetota</taxon>
        <taxon>Actinomycetes</taxon>
        <taxon>Bifidobacteriales</taxon>
        <taxon>Bifidobacteriaceae</taxon>
        <taxon>Galliscardovia</taxon>
    </lineage>
</organism>
<dbReference type="Proteomes" id="UP000619536">
    <property type="component" value="Unassembled WGS sequence"/>
</dbReference>
<reference evidence="1" key="1">
    <citation type="journal article" date="2014" name="Int. J. Syst. Evol. Microbiol.">
        <title>Complete genome sequence of Corynebacterium casei LMG S-19264T (=DSM 44701T), isolated from a smear-ripened cheese.</title>
        <authorList>
            <consortium name="US DOE Joint Genome Institute (JGI-PGF)"/>
            <person name="Walter F."/>
            <person name="Albersmeier A."/>
            <person name="Kalinowski J."/>
            <person name="Ruckert C."/>
        </authorList>
    </citation>
    <scope>NUCLEOTIDE SEQUENCE</scope>
    <source>
        <strain evidence="1">CCM 8606</strain>
    </source>
</reference>
<evidence type="ECO:0000313" key="1">
    <source>
        <dbReference type="EMBL" id="GGI15320.1"/>
    </source>
</evidence>
<dbReference type="AlphaFoldDB" id="A0A8J3EXT0"/>
<dbReference type="EMBL" id="BMDH01000006">
    <property type="protein sequence ID" value="GGI15320.1"/>
    <property type="molecule type" value="Genomic_DNA"/>
</dbReference>
<proteinExistence type="predicted"/>
<evidence type="ECO:0000313" key="2">
    <source>
        <dbReference type="Proteomes" id="UP000619536"/>
    </source>
</evidence>
<name>A0A8J3EXT0_9BIFI</name>